<feature type="domain" description="DNA-directed RNA polymerase C-terminal" evidence="9">
    <location>
        <begin position="1"/>
        <end position="156"/>
    </location>
</feature>
<dbReference type="PANTHER" id="PTHR10102">
    <property type="entry name" value="DNA-DIRECTED RNA POLYMERASE, MITOCHONDRIAL"/>
    <property type="match status" value="1"/>
</dbReference>
<dbReference type="EMBL" id="LR725133">
    <property type="protein sequence ID" value="VWO95818.1"/>
    <property type="molecule type" value="Genomic_DNA"/>
</dbReference>
<sequence length="156" mass="17366">MSAIIRDTFIALHSSDVLKGLYDEFKERYKDYKVPLVTLQGAAFKKLNLSPEQLGVSTEDAKLLTEGVAEEEKPDEEALLADDGHEDDFEGEGEGEGEEAEEKPKPKKKRGPRKKSGDIEARLAGKFVNLVDIFPALPEKGKFDVSAIKESQYFFS</sequence>
<keyword evidence="6" id="KW-0804">Transcription</keyword>
<dbReference type="PANTHER" id="PTHR10102:SF0">
    <property type="entry name" value="DNA-DIRECTED RNA POLYMERASE, MITOCHONDRIAL"/>
    <property type="match status" value="1"/>
</dbReference>
<gene>
    <name evidence="10" type="primary">Q8Y619</name>
</gene>
<dbReference type="GO" id="GO:0006390">
    <property type="term" value="P:mitochondrial transcription"/>
    <property type="evidence" value="ECO:0007669"/>
    <property type="project" value="TreeGrafter"/>
</dbReference>
<dbReference type="InterPro" id="IPR043502">
    <property type="entry name" value="DNA/RNA_pol_sf"/>
</dbReference>
<dbReference type="GO" id="GO:0001018">
    <property type="term" value="F:mitochondrial promoter sequence-specific DNA binding"/>
    <property type="evidence" value="ECO:0007669"/>
    <property type="project" value="TreeGrafter"/>
</dbReference>
<keyword evidence="5" id="KW-0548">Nucleotidyltransferase</keyword>
<keyword evidence="4" id="KW-0808">Transferase</keyword>
<organism evidence="10">
    <name type="scientific">Ganoderma boninense</name>
    <dbReference type="NCBI Taxonomy" id="34458"/>
    <lineage>
        <taxon>Eukaryota</taxon>
        <taxon>Fungi</taxon>
        <taxon>Dikarya</taxon>
        <taxon>Basidiomycota</taxon>
        <taxon>Agaricomycotina</taxon>
        <taxon>Agaricomycetes</taxon>
        <taxon>Polyporales</taxon>
        <taxon>Polyporaceae</taxon>
        <taxon>Ganoderma</taxon>
    </lineage>
</organism>
<evidence type="ECO:0000259" key="9">
    <source>
        <dbReference type="Pfam" id="PF00940"/>
    </source>
</evidence>
<evidence type="ECO:0000256" key="8">
    <source>
        <dbReference type="SAM" id="MobiDB-lite"/>
    </source>
</evidence>
<comment type="catalytic activity">
    <reaction evidence="7">
        <text>RNA(n) + a ribonucleoside 5'-triphosphate = RNA(n+1) + diphosphate</text>
        <dbReference type="Rhea" id="RHEA:21248"/>
        <dbReference type="Rhea" id="RHEA-COMP:14527"/>
        <dbReference type="Rhea" id="RHEA-COMP:17342"/>
        <dbReference type="ChEBI" id="CHEBI:33019"/>
        <dbReference type="ChEBI" id="CHEBI:61557"/>
        <dbReference type="ChEBI" id="CHEBI:140395"/>
        <dbReference type="EC" id="2.7.7.6"/>
    </reaction>
</comment>
<comment type="similarity">
    <text evidence="1">Belongs to the phage and mitochondrial RNA polymerase family.</text>
</comment>
<evidence type="ECO:0000256" key="3">
    <source>
        <dbReference type="ARBA" id="ARBA00022478"/>
    </source>
</evidence>
<dbReference type="InterPro" id="IPR046950">
    <property type="entry name" value="DNA-dir_Rpol_C_phage-type"/>
</dbReference>
<evidence type="ECO:0000256" key="5">
    <source>
        <dbReference type="ARBA" id="ARBA00022695"/>
    </source>
</evidence>
<dbReference type="SUPFAM" id="SSF56672">
    <property type="entry name" value="DNA/RNA polymerases"/>
    <property type="match status" value="1"/>
</dbReference>
<dbReference type="AlphaFoldDB" id="A0A5K1JW89"/>
<dbReference type="InterPro" id="IPR002092">
    <property type="entry name" value="DNA-dir_Rpol_phage-type"/>
</dbReference>
<dbReference type="EC" id="2.7.7.6" evidence="2"/>
<feature type="compositionally biased region" description="Basic residues" evidence="8">
    <location>
        <begin position="105"/>
        <end position="114"/>
    </location>
</feature>
<protein>
    <recommendedName>
        <fullName evidence="2">DNA-directed RNA polymerase</fullName>
        <ecNumber evidence="2">2.7.7.6</ecNumber>
    </recommendedName>
</protein>
<feature type="compositionally biased region" description="Acidic residues" evidence="8">
    <location>
        <begin position="68"/>
        <end position="101"/>
    </location>
</feature>
<evidence type="ECO:0000256" key="4">
    <source>
        <dbReference type="ARBA" id="ARBA00022679"/>
    </source>
</evidence>
<keyword evidence="3" id="KW-0240">DNA-directed RNA polymerase</keyword>
<accession>A0A5K1JW89</accession>
<dbReference type="GO" id="GO:0034245">
    <property type="term" value="C:mitochondrial DNA-directed RNA polymerase complex"/>
    <property type="evidence" value="ECO:0007669"/>
    <property type="project" value="TreeGrafter"/>
</dbReference>
<evidence type="ECO:0000256" key="7">
    <source>
        <dbReference type="ARBA" id="ARBA00048552"/>
    </source>
</evidence>
<evidence type="ECO:0000256" key="2">
    <source>
        <dbReference type="ARBA" id="ARBA00012418"/>
    </source>
</evidence>
<feature type="region of interest" description="Disordered" evidence="8">
    <location>
        <begin position="67"/>
        <end position="117"/>
    </location>
</feature>
<evidence type="ECO:0000313" key="10">
    <source>
        <dbReference type="EMBL" id="VWO95818.1"/>
    </source>
</evidence>
<dbReference type="Pfam" id="PF00940">
    <property type="entry name" value="RNA_pol"/>
    <property type="match status" value="1"/>
</dbReference>
<dbReference type="GO" id="GO:0003899">
    <property type="term" value="F:DNA-directed RNA polymerase activity"/>
    <property type="evidence" value="ECO:0007669"/>
    <property type="project" value="UniProtKB-EC"/>
</dbReference>
<name>A0A5K1JW89_9APHY</name>
<evidence type="ECO:0000256" key="6">
    <source>
        <dbReference type="ARBA" id="ARBA00023163"/>
    </source>
</evidence>
<proteinExistence type="inferred from homology"/>
<evidence type="ECO:0000256" key="1">
    <source>
        <dbReference type="ARBA" id="ARBA00009493"/>
    </source>
</evidence>
<reference evidence="10" key="1">
    <citation type="submission" date="2019-10" db="EMBL/GenBank/DDBJ databases">
        <authorList>
            <person name="Nor Muhammad N."/>
        </authorList>
    </citation>
    <scope>NUCLEOTIDE SEQUENCE</scope>
</reference>